<evidence type="ECO:0000313" key="7">
    <source>
        <dbReference type="EMBL" id="KAF0028752.1"/>
    </source>
</evidence>
<dbReference type="InterPro" id="IPR008952">
    <property type="entry name" value="Tetraspanin_EC2_sf"/>
</dbReference>
<comment type="caution">
    <text evidence="7">The sequence shown here is derived from an EMBL/GenBank/DDBJ whole genome shotgun (WGS) entry which is preliminary data.</text>
</comment>
<dbReference type="PANTHER" id="PTHR19282">
    <property type="entry name" value="TETRASPANIN"/>
    <property type="match status" value="1"/>
</dbReference>
<sequence length="481" mass="52979">MSGQITDRSPNTPRTLDSAPLGSARNNNRNVSIRLPGTSREARTTTGSRTSRSKYGSGEGGRKGGAWFRQPKVDRCPSEGAWLVLQGCNFSRNDASCRNTARPARPGLSCYPKPAPSAAPPHSLCRRTRPGLEPPSTVRGTRVFAAATMAQNQINTCLKRIFTVFNCFFAVSLEKSDERTWPPPTVTVTVARGPEPGAVREKLFVSRARADELHTSVSVIILQIHIHINMFQTSCIIGAIIILLTLLSQVVTDVNVEELEGRTSGLITLYVVGIVTLTIAVLGAYGANRENKVCLIIFLVCMVIGSLMMLRVGIVIATARPQVEGVLENKLRSLLPLDKASEDVRQKADDVQTNLQCCGLFSYNDWEENIPDSCLCSRMQEDEGLCQTVSYRSLFQSTQQRKTIFSKPCFPTIMHFLLMIINVVMGVFLTLGMLAVLGMILSSIMIHQMRHRSRATMLMTVPAIFTAQPPKYEELQNAPGY</sequence>
<evidence type="ECO:0000256" key="6">
    <source>
        <dbReference type="SAM" id="Phobius"/>
    </source>
</evidence>
<dbReference type="Gene3D" id="1.10.1450.10">
    <property type="entry name" value="Tetraspanin"/>
    <property type="match status" value="1"/>
</dbReference>
<protein>
    <submittedName>
        <fullName evidence="7">Uncharacterized protein</fullName>
    </submittedName>
</protein>
<feature type="region of interest" description="Disordered" evidence="5">
    <location>
        <begin position="1"/>
        <end position="70"/>
    </location>
</feature>
<proteinExistence type="predicted"/>
<feature type="transmembrane region" description="Helical" evidence="6">
    <location>
        <begin position="267"/>
        <end position="286"/>
    </location>
</feature>
<evidence type="ECO:0000313" key="8">
    <source>
        <dbReference type="Proteomes" id="UP000438429"/>
    </source>
</evidence>
<keyword evidence="3 6" id="KW-1133">Transmembrane helix</keyword>
<dbReference type="GO" id="GO:0005886">
    <property type="term" value="C:plasma membrane"/>
    <property type="evidence" value="ECO:0007669"/>
    <property type="project" value="TreeGrafter"/>
</dbReference>
<feature type="compositionally biased region" description="Low complexity" evidence="5">
    <location>
        <begin position="44"/>
        <end position="56"/>
    </location>
</feature>
<dbReference type="SUPFAM" id="SSF48652">
    <property type="entry name" value="Tetraspanin"/>
    <property type="match status" value="1"/>
</dbReference>
<name>A0A6A4SDX8_SCOMX</name>
<feature type="transmembrane region" description="Helical" evidence="6">
    <location>
        <begin position="293"/>
        <end position="317"/>
    </location>
</feature>
<organism evidence="7 8">
    <name type="scientific">Scophthalmus maximus</name>
    <name type="common">Turbot</name>
    <name type="synonym">Psetta maxima</name>
    <dbReference type="NCBI Taxonomy" id="52904"/>
    <lineage>
        <taxon>Eukaryota</taxon>
        <taxon>Metazoa</taxon>
        <taxon>Chordata</taxon>
        <taxon>Craniata</taxon>
        <taxon>Vertebrata</taxon>
        <taxon>Euteleostomi</taxon>
        <taxon>Actinopterygii</taxon>
        <taxon>Neopterygii</taxon>
        <taxon>Teleostei</taxon>
        <taxon>Neoteleostei</taxon>
        <taxon>Acanthomorphata</taxon>
        <taxon>Carangaria</taxon>
        <taxon>Pleuronectiformes</taxon>
        <taxon>Pleuronectoidei</taxon>
        <taxon>Scophthalmidae</taxon>
        <taxon>Scophthalmus</taxon>
    </lineage>
</organism>
<evidence type="ECO:0000256" key="3">
    <source>
        <dbReference type="ARBA" id="ARBA00022989"/>
    </source>
</evidence>
<evidence type="ECO:0000256" key="1">
    <source>
        <dbReference type="ARBA" id="ARBA00004141"/>
    </source>
</evidence>
<dbReference type="Pfam" id="PF00335">
    <property type="entry name" value="Tetraspanin"/>
    <property type="match status" value="1"/>
</dbReference>
<evidence type="ECO:0000256" key="5">
    <source>
        <dbReference type="SAM" id="MobiDB-lite"/>
    </source>
</evidence>
<dbReference type="PANTHER" id="PTHR19282:SF456">
    <property type="entry name" value="CD63 MOLECULE"/>
    <property type="match status" value="1"/>
</dbReference>
<dbReference type="InterPro" id="IPR018499">
    <property type="entry name" value="Tetraspanin/Peripherin"/>
</dbReference>
<keyword evidence="4 6" id="KW-0472">Membrane</keyword>
<feature type="transmembrane region" description="Helical" evidence="6">
    <location>
        <begin position="416"/>
        <end position="444"/>
    </location>
</feature>
<dbReference type="AlphaFoldDB" id="A0A6A4SDX8"/>
<dbReference type="EMBL" id="VEVO01000016">
    <property type="protein sequence ID" value="KAF0028752.1"/>
    <property type="molecule type" value="Genomic_DNA"/>
</dbReference>
<evidence type="ECO:0000256" key="2">
    <source>
        <dbReference type="ARBA" id="ARBA00022692"/>
    </source>
</evidence>
<dbReference type="GO" id="GO:1900746">
    <property type="term" value="P:regulation of vascular endothelial growth factor signaling pathway"/>
    <property type="evidence" value="ECO:0007669"/>
    <property type="project" value="TreeGrafter"/>
</dbReference>
<comment type="subcellular location">
    <subcellularLocation>
        <location evidence="1">Membrane</location>
        <topology evidence="1">Multi-pass membrane protein</topology>
    </subcellularLocation>
</comment>
<reference evidence="7 8" key="1">
    <citation type="submission" date="2019-06" db="EMBL/GenBank/DDBJ databases">
        <title>Draft genomes of female and male turbot (Scophthalmus maximus).</title>
        <authorList>
            <person name="Xu H."/>
            <person name="Xu X.-W."/>
            <person name="Shao C."/>
            <person name="Chen S."/>
        </authorList>
    </citation>
    <scope>NUCLEOTIDE SEQUENCE [LARGE SCALE GENOMIC DNA]</scope>
    <source>
        <strain evidence="7">Ysfricsl-2016a</strain>
        <tissue evidence="7">Blood</tissue>
    </source>
</reference>
<dbReference type="PRINTS" id="PR00259">
    <property type="entry name" value="TMFOUR"/>
</dbReference>
<feature type="compositionally biased region" description="Polar residues" evidence="5">
    <location>
        <begin position="1"/>
        <end position="15"/>
    </location>
</feature>
<keyword evidence="2 6" id="KW-0812">Transmembrane</keyword>
<feature type="transmembrane region" description="Helical" evidence="6">
    <location>
        <begin position="228"/>
        <end position="247"/>
    </location>
</feature>
<accession>A0A6A4SDX8</accession>
<evidence type="ECO:0000256" key="4">
    <source>
        <dbReference type="ARBA" id="ARBA00023136"/>
    </source>
</evidence>
<dbReference type="Proteomes" id="UP000438429">
    <property type="component" value="Unassembled WGS sequence"/>
</dbReference>
<gene>
    <name evidence="7" type="ORF">F2P81_017857</name>
</gene>